<name>A0ABT7VUL6_9GAMM</name>
<dbReference type="InterPro" id="IPR029060">
    <property type="entry name" value="PIN-like_dom_sf"/>
</dbReference>
<dbReference type="InterPro" id="IPR002716">
    <property type="entry name" value="PIN_dom"/>
</dbReference>
<protein>
    <submittedName>
        <fullName evidence="2">Type II toxin-antitoxin system VapC family toxin</fullName>
    </submittedName>
</protein>
<keyword evidence="3" id="KW-1185">Reference proteome</keyword>
<dbReference type="SUPFAM" id="SSF88723">
    <property type="entry name" value="PIN domain-like"/>
    <property type="match status" value="1"/>
</dbReference>
<accession>A0ABT7VUL6</accession>
<dbReference type="Gene3D" id="3.40.50.1010">
    <property type="entry name" value="5'-nuclease"/>
    <property type="match status" value="1"/>
</dbReference>
<comment type="caution">
    <text evidence="2">The sequence shown here is derived from an EMBL/GenBank/DDBJ whole genome shotgun (WGS) entry which is preliminary data.</text>
</comment>
<gene>
    <name evidence="2" type="ORF">QUF54_07855</name>
</gene>
<dbReference type="EMBL" id="JAUCGM010000534">
    <property type="protein sequence ID" value="MDM8563253.1"/>
    <property type="molecule type" value="Genomic_DNA"/>
</dbReference>
<evidence type="ECO:0000313" key="3">
    <source>
        <dbReference type="Proteomes" id="UP001171945"/>
    </source>
</evidence>
<sequence>MNNIAEKRYYFDTNALLKYYNPLLKHFQEEQGILRIRRLVANSDLPILISPMTSLELVGKVTAFFRQKLVQKKTLRTIITHLRKDIAINPTSRPFEMLECPDNVFRLAETILLEHAKFSIGSNDALHLAIVKKLQLYQPIMVTSDKSLQRVCESLQMSFYDPETQ</sequence>
<dbReference type="Pfam" id="PF01850">
    <property type="entry name" value="PIN"/>
    <property type="match status" value="1"/>
</dbReference>
<proteinExistence type="predicted"/>
<dbReference type="Proteomes" id="UP001171945">
    <property type="component" value="Unassembled WGS sequence"/>
</dbReference>
<organism evidence="2 3">
    <name type="scientific">Candidatus Marithioploca araucensis</name>
    <dbReference type="NCBI Taxonomy" id="70273"/>
    <lineage>
        <taxon>Bacteria</taxon>
        <taxon>Pseudomonadati</taxon>
        <taxon>Pseudomonadota</taxon>
        <taxon>Gammaproteobacteria</taxon>
        <taxon>Thiotrichales</taxon>
        <taxon>Thiotrichaceae</taxon>
        <taxon>Candidatus Marithioploca</taxon>
    </lineage>
</organism>
<evidence type="ECO:0000313" key="2">
    <source>
        <dbReference type="EMBL" id="MDM8563253.1"/>
    </source>
</evidence>
<feature type="domain" description="PIN" evidence="1">
    <location>
        <begin position="9"/>
        <end position="152"/>
    </location>
</feature>
<dbReference type="CDD" id="cd09874">
    <property type="entry name" value="PIN_MT3492-like"/>
    <property type="match status" value="1"/>
</dbReference>
<reference evidence="2" key="1">
    <citation type="submission" date="2023-06" db="EMBL/GenBank/DDBJ databases">
        <title>Uncultivated large filamentous bacteria from sulfidic sediments reveal new species and different genomic features in energy metabolism and defense.</title>
        <authorList>
            <person name="Fonseca A."/>
        </authorList>
    </citation>
    <scope>NUCLEOTIDE SEQUENCE</scope>
    <source>
        <strain evidence="2">HSG4</strain>
    </source>
</reference>
<evidence type="ECO:0000259" key="1">
    <source>
        <dbReference type="Pfam" id="PF01850"/>
    </source>
</evidence>